<feature type="compositionally biased region" description="Basic and acidic residues" evidence="1">
    <location>
        <begin position="16"/>
        <end position="28"/>
    </location>
</feature>
<dbReference type="Gramene" id="OIT19247">
    <property type="protein sequence ID" value="OIT19247"/>
    <property type="gene ID" value="A4A49_65650"/>
</dbReference>
<protein>
    <submittedName>
        <fullName evidence="2">Uncharacterized protein</fullName>
    </submittedName>
</protein>
<feature type="non-terminal residue" evidence="2">
    <location>
        <position position="97"/>
    </location>
</feature>
<feature type="region of interest" description="Disordered" evidence="1">
    <location>
        <begin position="16"/>
        <end position="38"/>
    </location>
</feature>
<gene>
    <name evidence="2" type="ORF">A4A49_65650</name>
</gene>
<proteinExistence type="predicted"/>
<organism evidence="2 3">
    <name type="scientific">Nicotiana attenuata</name>
    <name type="common">Coyote tobacco</name>
    <dbReference type="NCBI Taxonomy" id="49451"/>
    <lineage>
        <taxon>Eukaryota</taxon>
        <taxon>Viridiplantae</taxon>
        <taxon>Streptophyta</taxon>
        <taxon>Embryophyta</taxon>
        <taxon>Tracheophyta</taxon>
        <taxon>Spermatophyta</taxon>
        <taxon>Magnoliopsida</taxon>
        <taxon>eudicotyledons</taxon>
        <taxon>Gunneridae</taxon>
        <taxon>Pentapetalae</taxon>
        <taxon>asterids</taxon>
        <taxon>lamiids</taxon>
        <taxon>Solanales</taxon>
        <taxon>Solanaceae</taxon>
        <taxon>Nicotianoideae</taxon>
        <taxon>Nicotianeae</taxon>
        <taxon>Nicotiana</taxon>
    </lineage>
</organism>
<dbReference type="AlphaFoldDB" id="A0A1J6KB82"/>
<evidence type="ECO:0000313" key="2">
    <source>
        <dbReference type="EMBL" id="OIT19247.1"/>
    </source>
</evidence>
<reference evidence="2" key="1">
    <citation type="submission" date="2016-11" db="EMBL/GenBank/DDBJ databases">
        <title>The genome of Nicotiana attenuata.</title>
        <authorList>
            <person name="Xu S."/>
            <person name="Brockmoeller T."/>
            <person name="Gaquerel E."/>
            <person name="Navarro A."/>
            <person name="Kuhl H."/>
            <person name="Gase K."/>
            <person name="Ling Z."/>
            <person name="Zhou W."/>
            <person name="Kreitzer C."/>
            <person name="Stanke M."/>
            <person name="Tang H."/>
            <person name="Lyons E."/>
            <person name="Pandey P."/>
            <person name="Pandey S.P."/>
            <person name="Timmermann B."/>
            <person name="Baldwin I.T."/>
        </authorList>
    </citation>
    <scope>NUCLEOTIDE SEQUENCE [LARGE SCALE GENOMIC DNA]</scope>
    <source>
        <strain evidence="2">UT</strain>
    </source>
</reference>
<dbReference type="EMBL" id="MJEQ01008651">
    <property type="protein sequence ID" value="OIT19247.1"/>
    <property type="molecule type" value="Genomic_DNA"/>
</dbReference>
<name>A0A1J6KB82_NICAT</name>
<keyword evidence="3" id="KW-1185">Reference proteome</keyword>
<sequence>LKKNLGSKVDTLLKLLEKPHESNKEREPSVPISKDAVDDQCDDTDMHLEVHYESFYRYVHLEDETYMGIEIGKAEFQDEVECQDQENPKERSVTEII</sequence>
<dbReference type="Proteomes" id="UP000187609">
    <property type="component" value="Unassembled WGS sequence"/>
</dbReference>
<comment type="caution">
    <text evidence="2">The sequence shown here is derived from an EMBL/GenBank/DDBJ whole genome shotgun (WGS) entry which is preliminary data.</text>
</comment>
<evidence type="ECO:0000313" key="3">
    <source>
        <dbReference type="Proteomes" id="UP000187609"/>
    </source>
</evidence>
<accession>A0A1J6KB82</accession>
<evidence type="ECO:0000256" key="1">
    <source>
        <dbReference type="SAM" id="MobiDB-lite"/>
    </source>
</evidence>
<feature type="non-terminal residue" evidence="2">
    <location>
        <position position="1"/>
    </location>
</feature>